<evidence type="ECO:0000313" key="2">
    <source>
        <dbReference type="Proteomes" id="UP000502894"/>
    </source>
</evidence>
<dbReference type="KEGG" id="lant:TUM19329_01140"/>
<sequence length="65" mass="7834">MDDETRAEMESGFKVIIAKSIYRAFYEKDGLEHILVQDQFIKFIMSYENEINKKVERLEEWVESI</sequence>
<organism evidence="1 2">
    <name type="scientific">Legionella antarctica</name>
    <dbReference type="NCBI Taxonomy" id="2708020"/>
    <lineage>
        <taxon>Bacteria</taxon>
        <taxon>Pseudomonadati</taxon>
        <taxon>Pseudomonadota</taxon>
        <taxon>Gammaproteobacteria</taxon>
        <taxon>Legionellales</taxon>
        <taxon>Legionellaceae</taxon>
        <taxon>Legionella</taxon>
    </lineage>
</organism>
<keyword evidence="2" id="KW-1185">Reference proteome</keyword>
<dbReference type="RefSeq" id="WP_173235563.1">
    <property type="nucleotide sequence ID" value="NZ_AP022839.1"/>
</dbReference>
<name>A0A6F8T0K3_9GAMM</name>
<evidence type="ECO:0000313" key="1">
    <source>
        <dbReference type="EMBL" id="BCA93753.1"/>
    </source>
</evidence>
<reference evidence="1" key="1">
    <citation type="journal article" date="2020" name="Microbiol. Resour. Announc.">
        <title>Complete Genome Sequence of Novel Psychrotolerant Legionella Strain TUM19329, Isolated from Antarctic Lake Sediment.</title>
        <authorList>
            <person name="Shimada S."/>
            <person name="Nakai R."/>
            <person name="Aoki K."/>
            <person name="Shimoeda N."/>
            <person name="Ohno G."/>
            <person name="Miyazaki Y."/>
            <person name="Kudoh S."/>
            <person name="Imura S."/>
            <person name="Watanabe K."/>
            <person name="Ishii Y."/>
            <person name="Tateda K."/>
        </authorList>
    </citation>
    <scope>NUCLEOTIDE SEQUENCE [LARGE SCALE GENOMIC DNA]</scope>
    <source>
        <strain evidence="1">TUM19329</strain>
    </source>
</reference>
<dbReference type="Proteomes" id="UP000502894">
    <property type="component" value="Chromosome"/>
</dbReference>
<gene>
    <name evidence="1" type="ORF">TUM19329_01140</name>
</gene>
<dbReference type="AlphaFoldDB" id="A0A6F8T0K3"/>
<dbReference type="EMBL" id="AP022839">
    <property type="protein sequence ID" value="BCA93753.1"/>
    <property type="molecule type" value="Genomic_DNA"/>
</dbReference>
<accession>A0A6F8T0K3</accession>
<protein>
    <submittedName>
        <fullName evidence="1">Uncharacterized protein</fullName>
    </submittedName>
</protein>
<proteinExistence type="predicted"/>